<organism evidence="6 7">
    <name type="scientific">Rothia koreensis</name>
    <dbReference type="NCBI Taxonomy" id="592378"/>
    <lineage>
        <taxon>Bacteria</taxon>
        <taxon>Bacillati</taxon>
        <taxon>Actinomycetota</taxon>
        <taxon>Actinomycetes</taxon>
        <taxon>Micrococcales</taxon>
        <taxon>Micrococcaceae</taxon>
        <taxon>Rothia</taxon>
    </lineage>
</organism>
<feature type="active site" description="Proton donor" evidence="4">
    <location>
        <position position="315"/>
    </location>
</feature>
<evidence type="ECO:0000256" key="3">
    <source>
        <dbReference type="ARBA" id="ARBA00022801"/>
    </source>
</evidence>
<keyword evidence="2" id="KW-0058">Aromatic hydrocarbons catabolism</keyword>
<dbReference type="GO" id="GO:0004301">
    <property type="term" value="F:epoxide hydrolase activity"/>
    <property type="evidence" value="ECO:0007669"/>
    <property type="project" value="TreeGrafter"/>
</dbReference>
<dbReference type="Proteomes" id="UP000462152">
    <property type="component" value="Unassembled WGS sequence"/>
</dbReference>
<dbReference type="PRINTS" id="PR00412">
    <property type="entry name" value="EPOXHYDRLASE"/>
</dbReference>
<comment type="similarity">
    <text evidence="1">Belongs to the peptidase S33 family.</text>
</comment>
<dbReference type="InterPro" id="IPR000639">
    <property type="entry name" value="Epox_hydrolase-like"/>
</dbReference>
<dbReference type="InterPro" id="IPR010497">
    <property type="entry name" value="Epoxide_hydro_N"/>
</dbReference>
<name>A0A7K1LKM6_9MICC</name>
<dbReference type="InterPro" id="IPR029058">
    <property type="entry name" value="AB_hydrolase_fold"/>
</dbReference>
<dbReference type="PIRSF" id="PIRSF001112">
    <property type="entry name" value="Epoxide_hydrolase"/>
    <property type="match status" value="1"/>
</dbReference>
<protein>
    <submittedName>
        <fullName evidence="6">Alpha/beta fold hydrolase</fullName>
    </submittedName>
</protein>
<dbReference type="AlphaFoldDB" id="A0A7K1LKM6"/>
<dbReference type="EMBL" id="WOGT01000006">
    <property type="protein sequence ID" value="MUN55593.1"/>
    <property type="molecule type" value="Genomic_DNA"/>
</dbReference>
<evidence type="ECO:0000313" key="7">
    <source>
        <dbReference type="Proteomes" id="UP000462152"/>
    </source>
</evidence>
<keyword evidence="3 6" id="KW-0378">Hydrolase</keyword>
<feature type="active site" description="Proton acceptor" evidence="4">
    <location>
        <position position="370"/>
    </location>
</feature>
<dbReference type="PANTHER" id="PTHR21661">
    <property type="entry name" value="EPOXIDE HYDROLASE 1-RELATED"/>
    <property type="match status" value="1"/>
</dbReference>
<feature type="active site" description="Nucleophile" evidence="4">
    <location>
        <position position="187"/>
    </location>
</feature>
<dbReference type="RefSeq" id="WP_129316294.1">
    <property type="nucleotide sequence ID" value="NZ_NOIQ01000023.1"/>
</dbReference>
<evidence type="ECO:0000256" key="2">
    <source>
        <dbReference type="ARBA" id="ARBA00022797"/>
    </source>
</evidence>
<evidence type="ECO:0000256" key="1">
    <source>
        <dbReference type="ARBA" id="ARBA00010088"/>
    </source>
</evidence>
<reference evidence="6 7" key="1">
    <citation type="submission" date="2019-12" db="EMBL/GenBank/DDBJ databases">
        <authorList>
            <person name="Li J."/>
            <person name="Shi Y."/>
            <person name="Xu G."/>
            <person name="Xiao D."/>
            <person name="Ran X."/>
        </authorList>
    </citation>
    <scope>NUCLEOTIDE SEQUENCE [LARGE SCALE GENOMIC DNA]</scope>
    <source>
        <strain evidence="6 7">JCM 15915</strain>
    </source>
</reference>
<dbReference type="OrthoDB" id="27092at2"/>
<dbReference type="InterPro" id="IPR016292">
    <property type="entry name" value="Epoxide_hydrolase"/>
</dbReference>
<dbReference type="SUPFAM" id="SSF53474">
    <property type="entry name" value="alpha/beta-Hydrolases"/>
    <property type="match status" value="1"/>
</dbReference>
<dbReference type="GO" id="GO:0097176">
    <property type="term" value="P:epoxide metabolic process"/>
    <property type="evidence" value="ECO:0007669"/>
    <property type="project" value="TreeGrafter"/>
</dbReference>
<dbReference type="PANTHER" id="PTHR21661:SF35">
    <property type="entry name" value="EPOXIDE HYDROLASE"/>
    <property type="match status" value="1"/>
</dbReference>
<gene>
    <name evidence="6" type="ORF">GMA10_10280</name>
</gene>
<sequence length="394" mass="44326">MTADQRATDHTGIVPFALNVPTEAIDDLHSRLRASRFPEHETVLGSHDEWAQGIPLTYVHELCQYWLHDHDWRRLEAELNGLGQWTTEIDGLDIHFLHVRSSRADARPLLITHGWPGSVVEALDVVDDLVNPPDDEPAFHVVLPSLPGFGFSGKPSTPGWDLRRIADAWAELMARLGYERFLAQGGDWGAMVTITLAIHHPDRVAMMHTTVPHATRPSGFSDDELTATERDWLDHETQFRRTGMGYAAIQSTRPQTIGYGFVDSPAAQLAWIIEKFHDAADCQGHPENAVSQQRLLDNVAFYWFSASGASSARLYWESARNGSGLDMTTPVTVPTAVSVFPEELRKLPRSWVERRFVDLRHWNVLDRGGHFPMLETPTTFVAELRASFRDAPDE</sequence>
<evidence type="ECO:0000259" key="5">
    <source>
        <dbReference type="Pfam" id="PF06441"/>
    </source>
</evidence>
<keyword evidence="7" id="KW-1185">Reference proteome</keyword>
<dbReference type="Gene3D" id="3.40.50.1820">
    <property type="entry name" value="alpha/beta hydrolase"/>
    <property type="match status" value="1"/>
</dbReference>
<proteinExistence type="inferred from homology"/>
<feature type="domain" description="Epoxide hydrolase N-terminal" evidence="5">
    <location>
        <begin position="14"/>
        <end position="121"/>
    </location>
</feature>
<comment type="caution">
    <text evidence="6">The sequence shown here is derived from an EMBL/GenBank/DDBJ whole genome shotgun (WGS) entry which is preliminary data.</text>
</comment>
<accession>A0A7K1LKM6</accession>
<evidence type="ECO:0000256" key="4">
    <source>
        <dbReference type="PIRSR" id="PIRSR001112-1"/>
    </source>
</evidence>
<evidence type="ECO:0000313" key="6">
    <source>
        <dbReference type="EMBL" id="MUN55593.1"/>
    </source>
</evidence>
<dbReference type="Pfam" id="PF06441">
    <property type="entry name" value="EHN"/>
    <property type="match status" value="1"/>
</dbReference>